<dbReference type="KEGG" id="hcu:MUN79_11190"/>
<keyword evidence="2" id="KW-1185">Reference proteome</keyword>
<dbReference type="AlphaFoldDB" id="A0A8T9QE19"/>
<name>A0A8T9QE19_9BACT</name>
<dbReference type="RefSeq" id="WP_244677728.1">
    <property type="nucleotide sequence ID" value="NZ_CP095046.1"/>
</dbReference>
<dbReference type="Proteomes" id="UP000831796">
    <property type="component" value="Chromosome"/>
</dbReference>
<proteinExistence type="predicted"/>
<evidence type="ECO:0000313" key="2">
    <source>
        <dbReference type="Proteomes" id="UP000831796"/>
    </source>
</evidence>
<dbReference type="EMBL" id="CP095046">
    <property type="protein sequence ID" value="UOQ74388.1"/>
    <property type="molecule type" value="Genomic_DNA"/>
</dbReference>
<accession>A0A8T9QE19</accession>
<gene>
    <name evidence="1" type="ORF">MUN79_11190</name>
</gene>
<protein>
    <submittedName>
        <fullName evidence="1">Uncharacterized protein</fullName>
    </submittedName>
</protein>
<reference evidence="1" key="1">
    <citation type="submission" date="2022-04" db="EMBL/GenBank/DDBJ databases">
        <title>Hymenobacter sp. isolated from the air.</title>
        <authorList>
            <person name="Won M."/>
            <person name="Lee C.-M."/>
            <person name="Woen H.-Y."/>
            <person name="Kwon S.-W."/>
        </authorList>
    </citation>
    <scope>NUCLEOTIDE SEQUENCE</scope>
    <source>
        <strain evidence="1">5116S-3</strain>
    </source>
</reference>
<organism evidence="1 2">
    <name type="scientific">Hymenobacter cellulosilyticus</name>
    <dbReference type="NCBI Taxonomy" id="2932248"/>
    <lineage>
        <taxon>Bacteria</taxon>
        <taxon>Pseudomonadati</taxon>
        <taxon>Bacteroidota</taxon>
        <taxon>Cytophagia</taxon>
        <taxon>Cytophagales</taxon>
        <taxon>Hymenobacteraceae</taxon>
        <taxon>Hymenobacter</taxon>
    </lineage>
</organism>
<evidence type="ECO:0000313" key="1">
    <source>
        <dbReference type="EMBL" id="UOQ74388.1"/>
    </source>
</evidence>
<sequence>MNLRLDAPYDHYFDARPEQTFSTPPLVVVARSNNGLTDSFQGAAVRGGNYPEPLSYNCTQYQAQNRSLNYASTLYGYTFKFSVLQYRDGPLLVIDDYSRLNGSATRLRFHFATGEAEPIEYRDATQGLVANGPRATVSELPTLTVGSRTYNSVWRLTNTYLAQYGPATAATVFYLSPTHGLVRFEQRDGTVWDLAL</sequence>